<dbReference type="RefSeq" id="WP_047934984.1">
    <property type="nucleotide sequence ID" value="NZ_CP062916.1"/>
</dbReference>
<organism evidence="1 2">
    <name type="scientific">Raoultella terrigena</name>
    <name type="common">Klebsiella terrigena</name>
    <dbReference type="NCBI Taxonomy" id="577"/>
    <lineage>
        <taxon>Bacteria</taxon>
        <taxon>Pseudomonadati</taxon>
        <taxon>Pseudomonadota</taxon>
        <taxon>Gammaproteobacteria</taxon>
        <taxon>Enterobacterales</taxon>
        <taxon>Enterobacteriaceae</taxon>
        <taxon>Klebsiella/Raoultella group</taxon>
        <taxon>Raoultella</taxon>
    </lineage>
</organism>
<dbReference type="Proteomes" id="UP000594500">
    <property type="component" value="Chromosome"/>
</dbReference>
<protein>
    <submittedName>
        <fullName evidence="1">DUF2591 family protein</fullName>
    </submittedName>
</protein>
<dbReference type="AlphaFoldDB" id="A0AAP9XKT6"/>
<reference evidence="1 2" key="1">
    <citation type="submission" date="2020-10" db="EMBL/GenBank/DDBJ databases">
        <title>Resistance determinants and their genetic context in bacteria from a longitudinal study of pigs reared under conventional and antibiotic-free husbandry practices.</title>
        <authorList>
            <person name="Poulin-Laprade D."/>
            <person name="Brouard J.-S."/>
            <person name="Gagnon N."/>
            <person name="Turcotte A."/>
            <person name="Langlois A."/>
            <person name="Matte J.J."/>
            <person name="Carrillo C.D."/>
            <person name="Zaheer R."/>
            <person name="McAllister T."/>
            <person name="Topp E."/>
            <person name="Talbot G."/>
        </authorList>
    </citation>
    <scope>NUCLEOTIDE SEQUENCE [LARGE SCALE GENOMIC DNA]</scope>
    <source>
        <strain evidence="1 2">Res13-Abat-PEB01-P1-04-A</strain>
    </source>
</reference>
<accession>A0AAP9XKT6</accession>
<dbReference type="InterPro" id="IPR019701">
    <property type="entry name" value="Phage_P22_NinX"/>
</dbReference>
<dbReference type="Pfam" id="PF10765">
    <property type="entry name" value="Phage_P22_NinX"/>
    <property type="match status" value="1"/>
</dbReference>
<gene>
    <name evidence="1" type="ORF">IMO34_14655</name>
</gene>
<name>A0AAP9XKT6_RAOTE</name>
<proteinExistence type="predicted"/>
<dbReference type="EMBL" id="CP062916">
    <property type="protein sequence ID" value="QPF06616.1"/>
    <property type="molecule type" value="Genomic_DNA"/>
</dbReference>
<evidence type="ECO:0000313" key="1">
    <source>
        <dbReference type="EMBL" id="QPF06616.1"/>
    </source>
</evidence>
<sequence>MNYSKLSDGEISLLVGQRLKPGYEVILHPNNPKGAQLLWETFGRKHSYGFFPLARPEDLFSAMKKYRIGIAPAGKTVWKATHESGLQVNHKNPLRAAAIAFLMLRDAMEAKSDEQRI</sequence>
<evidence type="ECO:0000313" key="2">
    <source>
        <dbReference type="Proteomes" id="UP000594500"/>
    </source>
</evidence>